<keyword evidence="4 5" id="KW-0539">Nucleus</keyword>
<gene>
    <name evidence="7" type="ORF">CVIRNUC_005407</name>
</gene>
<evidence type="ECO:0000256" key="3">
    <source>
        <dbReference type="ARBA" id="ARBA00022517"/>
    </source>
</evidence>
<comment type="subcellular location">
    <subcellularLocation>
        <location evidence="5">Nucleus</location>
        <location evidence="5">Nucleolus</location>
    </subcellularLocation>
    <subcellularLocation>
        <location evidence="5">Nucleus</location>
        <location evidence="5">Nucleoplasm</location>
    </subcellularLocation>
</comment>
<protein>
    <recommendedName>
        <fullName evidence="2 5">Ribosome biogenesis protein NOP53</fullName>
    </recommendedName>
</protein>
<keyword evidence="3 5" id="KW-0690">Ribosome biogenesis</keyword>
<evidence type="ECO:0000256" key="4">
    <source>
        <dbReference type="ARBA" id="ARBA00023242"/>
    </source>
</evidence>
<dbReference type="Pfam" id="PF07767">
    <property type="entry name" value="Nop53"/>
    <property type="match status" value="1"/>
</dbReference>
<accession>A0AAV1I564</accession>
<feature type="compositionally biased region" description="Basic residues" evidence="6">
    <location>
        <begin position="1"/>
        <end position="13"/>
    </location>
</feature>
<proteinExistence type="inferred from homology"/>
<dbReference type="GO" id="GO:0008097">
    <property type="term" value="F:5S rRNA binding"/>
    <property type="evidence" value="ECO:0007669"/>
    <property type="project" value="TreeGrafter"/>
</dbReference>
<evidence type="ECO:0000256" key="6">
    <source>
        <dbReference type="SAM" id="MobiDB-lite"/>
    </source>
</evidence>
<dbReference type="PANTHER" id="PTHR14211">
    <property type="entry name" value="GLIOMA SUPPRESSOR CANDIDATE REGION GENE 2"/>
    <property type="match status" value="1"/>
</dbReference>
<dbReference type="Proteomes" id="UP001314263">
    <property type="component" value="Unassembled WGS sequence"/>
</dbReference>
<organism evidence="7 8">
    <name type="scientific">Coccomyxa viridis</name>
    <dbReference type="NCBI Taxonomy" id="1274662"/>
    <lineage>
        <taxon>Eukaryota</taxon>
        <taxon>Viridiplantae</taxon>
        <taxon>Chlorophyta</taxon>
        <taxon>core chlorophytes</taxon>
        <taxon>Trebouxiophyceae</taxon>
        <taxon>Trebouxiophyceae incertae sedis</taxon>
        <taxon>Coccomyxaceae</taxon>
        <taxon>Coccomyxa</taxon>
    </lineage>
</organism>
<feature type="compositionally biased region" description="Acidic residues" evidence="6">
    <location>
        <begin position="227"/>
        <end position="239"/>
    </location>
</feature>
<name>A0AAV1I564_9CHLO</name>
<feature type="compositionally biased region" description="Basic and acidic residues" evidence="6">
    <location>
        <begin position="257"/>
        <end position="271"/>
    </location>
</feature>
<dbReference type="AlphaFoldDB" id="A0AAV1I564"/>
<evidence type="ECO:0000256" key="2">
    <source>
        <dbReference type="ARBA" id="ARBA00018339"/>
    </source>
</evidence>
<feature type="compositionally biased region" description="Basic and acidic residues" evidence="6">
    <location>
        <begin position="392"/>
        <end position="406"/>
    </location>
</feature>
<dbReference type="EMBL" id="CAUYUE010000006">
    <property type="protein sequence ID" value="CAK0781566.1"/>
    <property type="molecule type" value="Genomic_DNA"/>
</dbReference>
<dbReference type="GO" id="GO:0005730">
    <property type="term" value="C:nucleolus"/>
    <property type="evidence" value="ECO:0007669"/>
    <property type="project" value="UniProtKB-SubCell"/>
</dbReference>
<feature type="region of interest" description="Disordered" evidence="6">
    <location>
        <begin position="381"/>
        <end position="414"/>
    </location>
</feature>
<comment type="caution">
    <text evidence="7">The sequence shown here is derived from an EMBL/GenBank/DDBJ whole genome shotgun (WGS) entry which is preliminary data.</text>
</comment>
<reference evidence="7 8" key="1">
    <citation type="submission" date="2023-10" db="EMBL/GenBank/DDBJ databases">
        <authorList>
            <person name="Maclean D."/>
            <person name="Macfadyen A."/>
        </authorList>
    </citation>
    <scope>NUCLEOTIDE SEQUENCE [LARGE SCALE GENOMIC DNA]</scope>
</reference>
<feature type="region of interest" description="Disordered" evidence="6">
    <location>
        <begin position="300"/>
        <end position="321"/>
    </location>
</feature>
<evidence type="ECO:0000256" key="5">
    <source>
        <dbReference type="PIRNR" id="PIRNR017302"/>
    </source>
</evidence>
<dbReference type="PANTHER" id="PTHR14211:SF7">
    <property type="entry name" value="RIBOSOME BIOGENESIS PROTEIN NOP53"/>
    <property type="match status" value="1"/>
</dbReference>
<keyword evidence="8" id="KW-1185">Reference proteome</keyword>
<dbReference type="InterPro" id="IPR011687">
    <property type="entry name" value="Nop53/GLTSCR2"/>
</dbReference>
<dbReference type="GO" id="GO:0000027">
    <property type="term" value="P:ribosomal large subunit assembly"/>
    <property type="evidence" value="ECO:0007669"/>
    <property type="project" value="UniProtKB-UniRule"/>
</dbReference>
<comment type="function">
    <text evidence="5">May play a role in ribosome biogenesis.</text>
</comment>
<evidence type="ECO:0000256" key="1">
    <source>
        <dbReference type="ARBA" id="ARBA00008838"/>
    </source>
</evidence>
<sequence>MAKASRKRGKARWRSIDTSEVEAAAAEKSTAERQGKTVESLPNDSLFFIDKAKAQPEKPRSGKQRAKEKVLRSRALADASQVQPVVWAPVPKKRKSLGSDRAGEPATAAAQGAGGLVDLWGSEPAPTKDEDFEDEAQAIASGKRTPYGYVRPAKRRKAEPPRNIPLVEVDAPGCSYNPDREHHEDIVAAAVAEEIQKDINAGMRGKGPPKHVSWQPEVDPLLQLQEDAWEEDDDGDAEEDLKASGGHAPARQKGKKTAADRNRAARAKEQDAAVGVKQKLKQQRRDLQNMKLLEQELQDMEAEKTHRRQRRDAIKAEKALTEPPRLGKLKYEKAPVQVLLSSEITGSLRKLKAAPMLAKDRFKSLQKGGIIEPRLPAVQRRRRKGKTYVQGERGERIRESHDELMKARTGKKQV</sequence>
<feature type="compositionally biased region" description="Basic and acidic residues" evidence="6">
    <location>
        <begin position="50"/>
        <end position="71"/>
    </location>
</feature>
<evidence type="ECO:0000313" key="7">
    <source>
        <dbReference type="EMBL" id="CAK0781566.1"/>
    </source>
</evidence>
<dbReference type="PIRSF" id="PIRSF017302">
    <property type="entry name" value="Gltscr2"/>
    <property type="match status" value="1"/>
</dbReference>
<evidence type="ECO:0000313" key="8">
    <source>
        <dbReference type="Proteomes" id="UP001314263"/>
    </source>
</evidence>
<dbReference type="GO" id="GO:0006364">
    <property type="term" value="P:rRNA processing"/>
    <property type="evidence" value="ECO:0007669"/>
    <property type="project" value="TreeGrafter"/>
</dbReference>
<feature type="region of interest" description="Disordered" evidence="6">
    <location>
        <begin position="225"/>
        <end position="282"/>
    </location>
</feature>
<comment type="similarity">
    <text evidence="1 5">Belongs to the NOP53 family.</text>
</comment>
<feature type="compositionally biased region" description="Basic and acidic residues" evidence="6">
    <location>
        <begin position="311"/>
        <end position="320"/>
    </location>
</feature>
<dbReference type="GO" id="GO:0005654">
    <property type="term" value="C:nucleoplasm"/>
    <property type="evidence" value="ECO:0007669"/>
    <property type="project" value="UniProtKB-SubCell"/>
</dbReference>
<feature type="region of interest" description="Disordered" evidence="6">
    <location>
        <begin position="1"/>
        <end position="180"/>
    </location>
</feature>